<dbReference type="GO" id="GO:0004842">
    <property type="term" value="F:ubiquitin-protein transferase activity"/>
    <property type="evidence" value="ECO:0007669"/>
    <property type="project" value="TreeGrafter"/>
</dbReference>
<evidence type="ECO:0000256" key="4">
    <source>
        <dbReference type="PROSITE-ProRule" id="PRU00175"/>
    </source>
</evidence>
<dbReference type="PANTHER" id="PTHR12109:SF3">
    <property type="entry name" value="RING FINGER PROTEIN 141"/>
    <property type="match status" value="1"/>
</dbReference>
<keyword evidence="3" id="KW-0862">Zinc</keyword>
<dbReference type="GO" id="GO:0008270">
    <property type="term" value="F:zinc ion binding"/>
    <property type="evidence" value="ECO:0007669"/>
    <property type="project" value="UniProtKB-KW"/>
</dbReference>
<reference evidence="6" key="1">
    <citation type="submission" date="2014-01" db="EMBL/GenBank/DDBJ databases">
        <authorList>
            <person name="Aslett M."/>
        </authorList>
    </citation>
    <scope>NUCLEOTIDE SEQUENCE</scope>
</reference>
<dbReference type="Gene3D" id="3.30.40.10">
    <property type="entry name" value="Zinc/RING finger domain, C3HC4 (zinc finger)"/>
    <property type="match status" value="1"/>
</dbReference>
<evidence type="ECO:0000256" key="1">
    <source>
        <dbReference type="ARBA" id="ARBA00022723"/>
    </source>
</evidence>
<accession>A0A077Z6C7</accession>
<dbReference type="AlphaFoldDB" id="A0A077Z6C7"/>
<dbReference type="PANTHER" id="PTHR12109">
    <property type="entry name" value="RING FINGER PROTEIN 141-RELATED"/>
    <property type="match status" value="1"/>
</dbReference>
<name>A0A077Z6C7_TRITR</name>
<dbReference type="PROSITE" id="PS50089">
    <property type="entry name" value="ZF_RING_2"/>
    <property type="match status" value="1"/>
</dbReference>
<gene>
    <name evidence="6" type="ORF">TTRE_0000399401</name>
</gene>
<dbReference type="InterPro" id="IPR013083">
    <property type="entry name" value="Znf_RING/FYVE/PHD"/>
</dbReference>
<protein>
    <submittedName>
        <fullName evidence="6">Zf-RING 2 domain containing protein</fullName>
    </submittedName>
</protein>
<dbReference type="EMBL" id="HG805973">
    <property type="protein sequence ID" value="CDW55721.1"/>
    <property type="molecule type" value="Genomic_DNA"/>
</dbReference>
<dbReference type="InterPro" id="IPR017907">
    <property type="entry name" value="Znf_RING_CS"/>
</dbReference>
<dbReference type="STRING" id="36087.A0A077Z6C7"/>
<evidence type="ECO:0000313" key="7">
    <source>
        <dbReference type="Proteomes" id="UP000030665"/>
    </source>
</evidence>
<reference evidence="6" key="2">
    <citation type="submission" date="2014-03" db="EMBL/GenBank/DDBJ databases">
        <title>The whipworm genome and dual-species transcriptomics of an intimate host-pathogen interaction.</title>
        <authorList>
            <person name="Foth B.J."/>
            <person name="Tsai I.J."/>
            <person name="Reid A.J."/>
            <person name="Bancroft A.J."/>
            <person name="Nichol S."/>
            <person name="Tracey A."/>
            <person name="Holroyd N."/>
            <person name="Cotton J.A."/>
            <person name="Stanley E.J."/>
            <person name="Zarowiecki M."/>
            <person name="Liu J.Z."/>
            <person name="Huckvale T."/>
            <person name="Cooper P.J."/>
            <person name="Grencis R.K."/>
            <person name="Berriman M."/>
        </authorList>
    </citation>
    <scope>NUCLEOTIDE SEQUENCE [LARGE SCALE GENOMIC DNA]</scope>
</reference>
<dbReference type="Proteomes" id="UP000030665">
    <property type="component" value="Unassembled WGS sequence"/>
</dbReference>
<evidence type="ECO:0000259" key="5">
    <source>
        <dbReference type="PROSITE" id="PS50089"/>
    </source>
</evidence>
<keyword evidence="2 4" id="KW-0863">Zinc-finger</keyword>
<evidence type="ECO:0000256" key="2">
    <source>
        <dbReference type="ARBA" id="ARBA00022771"/>
    </source>
</evidence>
<feature type="domain" description="RING-type" evidence="5">
    <location>
        <begin position="99"/>
        <end position="136"/>
    </location>
</feature>
<dbReference type="GO" id="GO:0051865">
    <property type="term" value="P:protein autoubiquitination"/>
    <property type="evidence" value="ECO:0007669"/>
    <property type="project" value="TreeGrafter"/>
</dbReference>
<evidence type="ECO:0000313" key="6">
    <source>
        <dbReference type="EMBL" id="CDW55721.1"/>
    </source>
</evidence>
<dbReference type="Pfam" id="PF13639">
    <property type="entry name" value="zf-RING_2"/>
    <property type="match status" value="1"/>
</dbReference>
<keyword evidence="1" id="KW-0479">Metal-binding</keyword>
<dbReference type="SUPFAM" id="SSF57850">
    <property type="entry name" value="RING/U-box"/>
    <property type="match status" value="1"/>
</dbReference>
<keyword evidence="7" id="KW-1185">Reference proteome</keyword>
<organism evidence="6 7">
    <name type="scientific">Trichuris trichiura</name>
    <name type="common">Whipworm</name>
    <name type="synonym">Trichocephalus trichiurus</name>
    <dbReference type="NCBI Taxonomy" id="36087"/>
    <lineage>
        <taxon>Eukaryota</taxon>
        <taxon>Metazoa</taxon>
        <taxon>Ecdysozoa</taxon>
        <taxon>Nematoda</taxon>
        <taxon>Enoplea</taxon>
        <taxon>Dorylaimia</taxon>
        <taxon>Trichinellida</taxon>
        <taxon>Trichuridae</taxon>
        <taxon>Trichuris</taxon>
    </lineage>
</organism>
<evidence type="ECO:0000256" key="3">
    <source>
        <dbReference type="ARBA" id="ARBA00022833"/>
    </source>
</evidence>
<dbReference type="InterPro" id="IPR001841">
    <property type="entry name" value="Znf_RING"/>
</dbReference>
<dbReference type="InterPro" id="IPR047126">
    <property type="entry name" value="RNF141-like"/>
</dbReference>
<proteinExistence type="predicted"/>
<dbReference type="PROSITE" id="PS00518">
    <property type="entry name" value="ZF_RING_1"/>
    <property type="match status" value="1"/>
</dbReference>
<dbReference type="OrthoDB" id="1630758at2759"/>
<dbReference type="SMART" id="SM00184">
    <property type="entry name" value="RING"/>
    <property type="match status" value="1"/>
</dbReference>
<sequence>MTRDGLQIRFYVDLDERLPAPYQFFVRVIMAQVHPNTDTIVHASSLDFYQFRKHYALLCSYLDKSCAQLIFDATRENRGTNADGSSMANSVTQMRTMECCICQERPVDSTLPCCHEFCTVCILQWSEYKQTCPLCRLELSGPEDAWLMTQAPALGAFIDEYASRMGRDL</sequence>